<dbReference type="PRINTS" id="PR00164">
    <property type="entry name" value="ABC2TRNSPORT"/>
</dbReference>
<protein>
    <recommendedName>
        <fullName evidence="5">Transport permease protein</fullName>
    </recommendedName>
</protein>
<feature type="domain" description="ABC transmembrane type-2" evidence="6">
    <location>
        <begin position="22"/>
        <end position="251"/>
    </location>
</feature>
<dbReference type="PROSITE" id="PS51012">
    <property type="entry name" value="ABC_TM2"/>
    <property type="match status" value="1"/>
</dbReference>
<feature type="transmembrane region" description="Helical" evidence="5">
    <location>
        <begin position="227"/>
        <end position="248"/>
    </location>
</feature>
<keyword evidence="2 5" id="KW-0812">Transmembrane</keyword>
<dbReference type="PANTHER" id="PTHR43332">
    <property type="entry name" value="INNER MEMBRANE TRANSPORT PERMEASE YADH-RELATED"/>
    <property type="match status" value="1"/>
</dbReference>
<organism evidence="7 8">
    <name type="scientific">Paraburkholderia tropica</name>
    <dbReference type="NCBI Taxonomy" id="92647"/>
    <lineage>
        <taxon>Bacteria</taxon>
        <taxon>Pseudomonadati</taxon>
        <taxon>Pseudomonadota</taxon>
        <taxon>Betaproteobacteria</taxon>
        <taxon>Burkholderiales</taxon>
        <taxon>Burkholderiaceae</taxon>
        <taxon>Paraburkholderia</taxon>
    </lineage>
</organism>
<dbReference type="EMBL" id="FNZM01000023">
    <property type="protein sequence ID" value="SEK13036.1"/>
    <property type="molecule type" value="Genomic_DNA"/>
</dbReference>
<gene>
    <name evidence="7" type="ORF">SAMN05216550_12366</name>
</gene>
<dbReference type="InterPro" id="IPR052522">
    <property type="entry name" value="ABC-2_transport_permease"/>
</dbReference>
<evidence type="ECO:0000313" key="7">
    <source>
        <dbReference type="EMBL" id="SEK13036.1"/>
    </source>
</evidence>
<dbReference type="AlphaFoldDB" id="A0AAQ1JXP3"/>
<dbReference type="GO" id="GO:0140359">
    <property type="term" value="F:ABC-type transporter activity"/>
    <property type="evidence" value="ECO:0007669"/>
    <property type="project" value="InterPro"/>
</dbReference>
<evidence type="ECO:0000256" key="4">
    <source>
        <dbReference type="ARBA" id="ARBA00023136"/>
    </source>
</evidence>
<name>A0AAQ1JXP3_9BURK</name>
<dbReference type="Pfam" id="PF01061">
    <property type="entry name" value="ABC2_membrane"/>
    <property type="match status" value="1"/>
</dbReference>
<dbReference type="GO" id="GO:0043190">
    <property type="term" value="C:ATP-binding cassette (ABC) transporter complex"/>
    <property type="evidence" value="ECO:0007669"/>
    <property type="project" value="InterPro"/>
</dbReference>
<evidence type="ECO:0000256" key="2">
    <source>
        <dbReference type="ARBA" id="ARBA00022692"/>
    </source>
</evidence>
<feature type="transmembrane region" description="Helical" evidence="5">
    <location>
        <begin position="203"/>
        <end position="221"/>
    </location>
</feature>
<accession>A0AAQ1JXP3</accession>
<keyword evidence="3 5" id="KW-1133">Transmembrane helix</keyword>
<reference evidence="7 8" key="1">
    <citation type="submission" date="2016-10" db="EMBL/GenBank/DDBJ databases">
        <authorList>
            <person name="Varghese N."/>
            <person name="Submissions S."/>
        </authorList>
    </citation>
    <scope>NUCLEOTIDE SEQUENCE [LARGE SCALE GENOMIC DNA]</scope>
    <source>
        <strain evidence="7 8">LMG 22274</strain>
    </source>
</reference>
<keyword evidence="4 5" id="KW-0472">Membrane</keyword>
<feature type="transmembrane region" description="Helical" evidence="5">
    <location>
        <begin position="140"/>
        <end position="164"/>
    </location>
</feature>
<sequence length="256" mass="28241">MLTVNIYAIRALYSTEMARTWRTAMQNVLAPVISTTLYFVVFGSAIGSKISTINGISYGNFIVPGLVMLCLQTQSVSNASYAIYFPKFTGAVFELLSAPISHWEVATAYVAASSTKSIIVSIIILLTAIPFVNLHILHPLWLLVFLLTISVNFSLLGLLIGILANSFEKLQLIPLLILTPLTFLGGSFYSVNMLPSAWKFATMFNPIVYLVSGLRWCFYGFGDTQLINSLAVIASLFSVLLAIVAWIFRSGYRLKR</sequence>
<evidence type="ECO:0000256" key="1">
    <source>
        <dbReference type="ARBA" id="ARBA00004141"/>
    </source>
</evidence>
<dbReference type="PIRSF" id="PIRSF006648">
    <property type="entry name" value="DrrB"/>
    <property type="match status" value="1"/>
</dbReference>
<comment type="subcellular location">
    <subcellularLocation>
        <location evidence="5">Cell inner membrane</location>
        <topology evidence="5">Multi-pass membrane protein</topology>
    </subcellularLocation>
    <subcellularLocation>
        <location evidence="1">Membrane</location>
        <topology evidence="1">Multi-pass membrane protein</topology>
    </subcellularLocation>
</comment>
<keyword evidence="5" id="KW-1003">Cell membrane</keyword>
<dbReference type="InterPro" id="IPR013525">
    <property type="entry name" value="ABC2_TM"/>
</dbReference>
<comment type="similarity">
    <text evidence="5">Belongs to the ABC-2 integral membrane protein family.</text>
</comment>
<dbReference type="PANTHER" id="PTHR43332:SF1">
    <property type="entry name" value="TRANSPORT PERMEASE PROTEIN"/>
    <property type="match status" value="1"/>
</dbReference>
<feature type="transmembrane region" description="Helical" evidence="5">
    <location>
        <begin position="28"/>
        <end position="47"/>
    </location>
</feature>
<keyword evidence="5" id="KW-0813">Transport</keyword>
<dbReference type="InterPro" id="IPR000412">
    <property type="entry name" value="ABC_2_transport"/>
</dbReference>
<evidence type="ECO:0000259" key="6">
    <source>
        <dbReference type="PROSITE" id="PS51012"/>
    </source>
</evidence>
<proteinExistence type="inferred from homology"/>
<comment type="caution">
    <text evidence="7">The sequence shown here is derived from an EMBL/GenBank/DDBJ whole genome shotgun (WGS) entry which is preliminary data.</text>
</comment>
<dbReference type="RefSeq" id="WP_074987037.1">
    <property type="nucleotide sequence ID" value="NZ_CADFGN010000015.1"/>
</dbReference>
<evidence type="ECO:0000313" key="8">
    <source>
        <dbReference type="Proteomes" id="UP000183529"/>
    </source>
</evidence>
<evidence type="ECO:0000256" key="5">
    <source>
        <dbReference type="RuleBase" id="RU361157"/>
    </source>
</evidence>
<comment type="caution">
    <text evidence="5">Lacks conserved residue(s) required for the propagation of feature annotation.</text>
</comment>
<dbReference type="InterPro" id="IPR047817">
    <property type="entry name" value="ABC2_TM_bact-type"/>
</dbReference>
<evidence type="ECO:0000256" key="3">
    <source>
        <dbReference type="ARBA" id="ARBA00022989"/>
    </source>
</evidence>
<dbReference type="Proteomes" id="UP000183529">
    <property type="component" value="Unassembled WGS sequence"/>
</dbReference>
<feature type="transmembrane region" description="Helical" evidence="5">
    <location>
        <begin position="170"/>
        <end position="191"/>
    </location>
</feature>